<protein>
    <recommendedName>
        <fullName evidence="6">Elongation factor Ts, mitochondrial</fullName>
        <shortName evidence="6">EF-Ts</shortName>
        <shortName evidence="6">EF-TsMt</shortName>
    </recommendedName>
</protein>
<comment type="subcellular location">
    <subcellularLocation>
        <location evidence="6">Mitochondrion</location>
    </subcellularLocation>
</comment>
<keyword evidence="3 6" id="KW-0648">Protein biosynthesis</keyword>
<evidence type="ECO:0000256" key="3">
    <source>
        <dbReference type="ARBA" id="ARBA00022917"/>
    </source>
</evidence>
<dbReference type="PROSITE" id="PS01127">
    <property type="entry name" value="EF_TS_2"/>
    <property type="match status" value="1"/>
</dbReference>
<dbReference type="PANTHER" id="PTHR11741:SF0">
    <property type="entry name" value="ELONGATION FACTOR TS, MITOCHONDRIAL"/>
    <property type="match status" value="1"/>
</dbReference>
<comment type="function">
    <text evidence="6 7">Associates with the EF-Tu.GDP complex and induces the exchange of GDP to GTP. It remains bound to the aminoacyl-tRNA.EF-Tu.GTP complex up to the GTP hydrolysis stage on the ribosome.</text>
</comment>
<dbReference type="SUPFAM" id="SSF54713">
    <property type="entry name" value="Elongation factor Ts (EF-Ts), dimerisation domain"/>
    <property type="match status" value="2"/>
</dbReference>
<dbReference type="GeneID" id="120279450"/>
<dbReference type="FunFam" id="3.30.479.20:FF:000012">
    <property type="entry name" value="Elongation factor Ts, mitochondrial"/>
    <property type="match status" value="1"/>
</dbReference>
<dbReference type="GO" id="GO:0003746">
    <property type="term" value="F:translation elongation factor activity"/>
    <property type="evidence" value="ECO:0007669"/>
    <property type="project" value="UniProtKB-UniRule"/>
</dbReference>
<evidence type="ECO:0000256" key="4">
    <source>
        <dbReference type="ARBA" id="ARBA00022946"/>
    </source>
</evidence>
<dbReference type="FunFam" id="1.10.8.10:FF:000001">
    <property type="entry name" value="Elongation factor Ts"/>
    <property type="match status" value="1"/>
</dbReference>
<dbReference type="InterPro" id="IPR014039">
    <property type="entry name" value="Transl_elong_EFTs/EF1B_dimer"/>
</dbReference>
<dbReference type="InterPro" id="IPR001816">
    <property type="entry name" value="Transl_elong_EFTs/EF1B"/>
</dbReference>
<reference evidence="10" key="1">
    <citation type="submission" date="2025-08" db="UniProtKB">
        <authorList>
            <consortium name="RefSeq"/>
        </authorList>
    </citation>
    <scope>IDENTIFICATION</scope>
</reference>
<evidence type="ECO:0000256" key="6">
    <source>
        <dbReference type="HAMAP-Rule" id="MF_03135"/>
    </source>
</evidence>
<keyword evidence="5 6" id="KW-0496">Mitochondrion</keyword>
<keyword evidence="9" id="KW-1185">Reference proteome</keyword>
<sequence>MACFRGFRISLGLQVKELNAWKQTKQGYCSRAFRMDQQLVECREIRKPFLMNSMLVRMFSSEVSVSEQMNLIKQLRERTSAPIKDVKSSLVACKWDIEAAQKDLRKRGVVLASKKSSRTAEEGLLAIAQTEKKAAVIELNCETDFVARNDVFQYLASSLARLALSSEAPTQQIQGLFPFGPRNMEISLDHPKLSRETTVQGAITEVAAMVGENVKLRRGFALSTSSSSHGVISTYLHTCPKPGLGRIAGILTLEAKDNNASVDALQRVGSSLAMHIVAAKPLFLTKENVSSAALESERDILKTQAESSGKSQIAIEKMVEGRLRKYFEEVVLLEQKFVMNDSVNIKLVLKDLSKEVGTEVVIGNFLRMEVGEGIQRIEAEESDSVAQAT</sequence>
<dbReference type="NCBIfam" id="TIGR00116">
    <property type="entry name" value="tsf"/>
    <property type="match status" value="1"/>
</dbReference>
<dbReference type="InterPro" id="IPR036402">
    <property type="entry name" value="EF-Ts_dimer_sf"/>
</dbReference>
<organism evidence="9 10">
    <name type="scientific">Dioscorea cayennensis subsp. rotundata</name>
    <name type="common">White Guinea yam</name>
    <name type="synonym">Dioscorea rotundata</name>
    <dbReference type="NCBI Taxonomy" id="55577"/>
    <lineage>
        <taxon>Eukaryota</taxon>
        <taxon>Viridiplantae</taxon>
        <taxon>Streptophyta</taxon>
        <taxon>Embryophyta</taxon>
        <taxon>Tracheophyta</taxon>
        <taxon>Spermatophyta</taxon>
        <taxon>Magnoliopsida</taxon>
        <taxon>Liliopsida</taxon>
        <taxon>Dioscoreales</taxon>
        <taxon>Dioscoreaceae</taxon>
        <taxon>Dioscorea</taxon>
    </lineage>
</organism>
<dbReference type="Gene3D" id="3.30.479.20">
    <property type="entry name" value="Elongation factor Ts, dimerisation domain"/>
    <property type="match status" value="2"/>
</dbReference>
<dbReference type="Pfam" id="PF00889">
    <property type="entry name" value="EF_TS"/>
    <property type="match status" value="1"/>
</dbReference>
<evidence type="ECO:0000256" key="5">
    <source>
        <dbReference type="ARBA" id="ARBA00023128"/>
    </source>
</evidence>
<dbReference type="GO" id="GO:0005739">
    <property type="term" value="C:mitochondrion"/>
    <property type="evidence" value="ECO:0007669"/>
    <property type="project" value="UniProtKB-SubCell"/>
</dbReference>
<evidence type="ECO:0000256" key="7">
    <source>
        <dbReference type="RuleBase" id="RU000642"/>
    </source>
</evidence>
<dbReference type="CDD" id="cd14275">
    <property type="entry name" value="UBA_EF-Ts"/>
    <property type="match status" value="1"/>
</dbReference>
<evidence type="ECO:0000256" key="2">
    <source>
        <dbReference type="ARBA" id="ARBA00022768"/>
    </source>
</evidence>
<dbReference type="HAMAP" id="MF_00050">
    <property type="entry name" value="EF_Ts"/>
    <property type="match status" value="1"/>
</dbReference>
<dbReference type="Proteomes" id="UP001515500">
    <property type="component" value="Chromosome 16"/>
</dbReference>
<dbReference type="InterPro" id="IPR009060">
    <property type="entry name" value="UBA-like_sf"/>
</dbReference>
<proteinExistence type="inferred from homology"/>
<evidence type="ECO:0000256" key="1">
    <source>
        <dbReference type="ARBA" id="ARBA00005532"/>
    </source>
</evidence>
<evidence type="ECO:0000259" key="8">
    <source>
        <dbReference type="Pfam" id="PF00889"/>
    </source>
</evidence>
<dbReference type="Gene3D" id="1.10.286.20">
    <property type="match status" value="1"/>
</dbReference>
<evidence type="ECO:0000313" key="9">
    <source>
        <dbReference type="Proteomes" id="UP001515500"/>
    </source>
</evidence>
<dbReference type="SUPFAM" id="SSF46934">
    <property type="entry name" value="UBA-like"/>
    <property type="match status" value="1"/>
</dbReference>
<dbReference type="Gene3D" id="1.10.8.10">
    <property type="entry name" value="DNA helicase RuvA subunit, C-terminal domain"/>
    <property type="match status" value="1"/>
</dbReference>
<dbReference type="AlphaFoldDB" id="A0AB40CV07"/>
<dbReference type="FunFam" id="1.10.286.20:FF:000001">
    <property type="entry name" value="Elongation factor Ts"/>
    <property type="match status" value="1"/>
</dbReference>
<dbReference type="InterPro" id="IPR018101">
    <property type="entry name" value="Transl_elong_Ts_CS"/>
</dbReference>
<comment type="similarity">
    <text evidence="1 6 7">Belongs to the EF-Ts family.</text>
</comment>
<keyword evidence="2 6" id="KW-0251">Elongation factor</keyword>
<feature type="domain" description="Translation elongation factor EFTs/EF1B dimerisation" evidence="8">
    <location>
        <begin position="134"/>
        <end position="372"/>
    </location>
</feature>
<gene>
    <name evidence="10" type="primary">LOC120279450</name>
    <name evidence="6" type="synonym">EFTS</name>
</gene>
<dbReference type="RefSeq" id="XP_039142317.1">
    <property type="nucleotide sequence ID" value="XM_039286383.1"/>
</dbReference>
<evidence type="ECO:0000313" key="10">
    <source>
        <dbReference type="RefSeq" id="XP_039142317.1"/>
    </source>
</evidence>
<keyword evidence="4" id="KW-0809">Transit peptide</keyword>
<accession>A0AB40CV07</accession>
<dbReference type="PANTHER" id="PTHR11741">
    <property type="entry name" value="ELONGATION FACTOR TS"/>
    <property type="match status" value="1"/>
</dbReference>
<name>A0AB40CV07_DIOCR</name>
<dbReference type="GO" id="GO:0070125">
    <property type="term" value="P:mitochondrial translational elongation"/>
    <property type="evidence" value="ECO:0007669"/>
    <property type="project" value="TreeGrafter"/>
</dbReference>